<evidence type="ECO:0000313" key="7">
    <source>
        <dbReference type="Proteomes" id="UP000183832"/>
    </source>
</evidence>
<proteinExistence type="predicted"/>
<evidence type="ECO:0000259" key="4">
    <source>
        <dbReference type="PROSITE" id="PS50004"/>
    </source>
</evidence>
<sequence>MSFQDSTNSKSYVCPSDRQLALRAKLQTGWSSTCKRVALNAEEQRMIVSVIKRNEQLEMAERQRVGKLVERVERIKQRASYYGPKNCSEIRDIYKKTGAWFYKGLPNYEIPCSSSHELKVEARNQPVKVVKTTKLGMEIDSDEDEDDGVGELMKGSDQKSLINGSFSNTFLKSRNLFNLRLTTDIGSKFTFESNSPLPKKSPVTPFSRQTSSSDSSQKSANSLQPQANDWENGSPNGILQRQRQSSFSSSVSIPEVSSSNDNFTMNRNYREPVVLGWLEVSVNYDESQDTLFCTILRARDLPPMDSQGLSDPFCKVNIITPENTLRHTRWQKSRIAHKTNNPEFNETFTFIGMSFEDMNSSNLFVVLLDDDKYGSDFLGATKISLGLIQNCSPCKMTIPLGPEDRFSMESLSRDSPNGQILIALCYNTQKRALAVVIKRCINLMAMDKNGLSDPFVKIQLRPDSNRKKFKTSIKWRNLNPVFNEEFFFETRPNDLDKQTLIITVWDRDIGKSNDFLGSLILGQISKGRRLKQWKDCIILPDQYHEQWHFLSSDLPHHH</sequence>
<dbReference type="GO" id="GO:0098793">
    <property type="term" value="C:presynapse"/>
    <property type="evidence" value="ECO:0007669"/>
    <property type="project" value="GOC"/>
</dbReference>
<dbReference type="Pfam" id="PF00168">
    <property type="entry name" value="C2"/>
    <property type="match status" value="2"/>
</dbReference>
<name>A0A1J1HXZ7_9DIPT</name>
<dbReference type="PRINTS" id="PR00399">
    <property type="entry name" value="SYNAPTOTAGMN"/>
</dbReference>
<dbReference type="STRING" id="568069.A0A1J1HXZ7"/>
<dbReference type="GO" id="GO:0046872">
    <property type="term" value="F:metal ion binding"/>
    <property type="evidence" value="ECO:0007669"/>
    <property type="project" value="UniProtKB-KW"/>
</dbReference>
<keyword evidence="7" id="KW-1185">Reference proteome</keyword>
<dbReference type="PROSITE" id="PS50916">
    <property type="entry name" value="RABBD"/>
    <property type="match status" value="1"/>
</dbReference>
<dbReference type="GO" id="GO:0061669">
    <property type="term" value="P:spontaneous neurotransmitter secretion"/>
    <property type="evidence" value="ECO:0007669"/>
    <property type="project" value="TreeGrafter"/>
</dbReference>
<dbReference type="InterPro" id="IPR013083">
    <property type="entry name" value="Znf_RING/FYVE/PHD"/>
</dbReference>
<keyword evidence="1" id="KW-0479">Metal-binding</keyword>
<dbReference type="GO" id="GO:0006886">
    <property type="term" value="P:intracellular protein transport"/>
    <property type="evidence" value="ECO:0007669"/>
    <property type="project" value="InterPro"/>
</dbReference>
<dbReference type="GO" id="GO:0031267">
    <property type="term" value="F:small GTPase binding"/>
    <property type="evidence" value="ECO:0007669"/>
    <property type="project" value="InterPro"/>
</dbReference>
<evidence type="ECO:0000256" key="1">
    <source>
        <dbReference type="ARBA" id="ARBA00022723"/>
    </source>
</evidence>
<dbReference type="InterPro" id="IPR043566">
    <property type="entry name" value="Rabphilin/DOC2/Noc2"/>
</dbReference>
<evidence type="ECO:0000256" key="3">
    <source>
        <dbReference type="SAM" id="MobiDB-lite"/>
    </source>
</evidence>
<dbReference type="SMART" id="SM00239">
    <property type="entry name" value="C2"/>
    <property type="match status" value="2"/>
</dbReference>
<feature type="domain" description="RabBD" evidence="5">
    <location>
        <begin position="33"/>
        <end position="104"/>
    </location>
</feature>
<feature type="compositionally biased region" description="Low complexity" evidence="3">
    <location>
        <begin position="245"/>
        <end position="259"/>
    </location>
</feature>
<organism evidence="6 7">
    <name type="scientific">Clunio marinus</name>
    <dbReference type="NCBI Taxonomy" id="568069"/>
    <lineage>
        <taxon>Eukaryota</taxon>
        <taxon>Metazoa</taxon>
        <taxon>Ecdysozoa</taxon>
        <taxon>Arthropoda</taxon>
        <taxon>Hexapoda</taxon>
        <taxon>Insecta</taxon>
        <taxon>Pterygota</taxon>
        <taxon>Neoptera</taxon>
        <taxon>Endopterygota</taxon>
        <taxon>Diptera</taxon>
        <taxon>Nematocera</taxon>
        <taxon>Chironomoidea</taxon>
        <taxon>Chironomidae</taxon>
        <taxon>Clunio</taxon>
    </lineage>
</organism>
<dbReference type="Gene3D" id="2.60.40.150">
    <property type="entry name" value="C2 domain"/>
    <property type="match status" value="2"/>
</dbReference>
<dbReference type="AlphaFoldDB" id="A0A1J1HXZ7"/>
<dbReference type="InterPro" id="IPR035892">
    <property type="entry name" value="C2_domain_sf"/>
</dbReference>
<dbReference type="GO" id="GO:0016020">
    <property type="term" value="C:membrane"/>
    <property type="evidence" value="ECO:0007669"/>
    <property type="project" value="InterPro"/>
</dbReference>
<feature type="domain" description="C2" evidence="4">
    <location>
        <begin position="274"/>
        <end position="398"/>
    </location>
</feature>
<dbReference type="EMBL" id="CVRI01000024">
    <property type="protein sequence ID" value="CRK92212.1"/>
    <property type="molecule type" value="Genomic_DNA"/>
</dbReference>
<protein>
    <submittedName>
        <fullName evidence="6">CLUMA_CG005704, isoform A</fullName>
    </submittedName>
</protein>
<dbReference type="Proteomes" id="UP000183832">
    <property type="component" value="Unassembled WGS sequence"/>
</dbReference>
<dbReference type="OrthoDB" id="270970at2759"/>
<gene>
    <name evidence="6" type="ORF">CLUMA_CG005704</name>
</gene>
<evidence type="ECO:0000313" key="6">
    <source>
        <dbReference type="EMBL" id="CRK92212.1"/>
    </source>
</evidence>
<dbReference type="PRINTS" id="PR00360">
    <property type="entry name" value="C2DOMAIN"/>
</dbReference>
<evidence type="ECO:0000256" key="2">
    <source>
        <dbReference type="ARBA" id="ARBA00022737"/>
    </source>
</evidence>
<dbReference type="PANTHER" id="PTHR45729:SF6">
    <property type="entry name" value="RABPHILIN, ISOFORM A"/>
    <property type="match status" value="1"/>
</dbReference>
<feature type="compositionally biased region" description="Polar residues" evidence="3">
    <location>
        <begin position="225"/>
        <end position="244"/>
    </location>
</feature>
<dbReference type="PANTHER" id="PTHR45729">
    <property type="entry name" value="RABPHILIN, ISOFORM A"/>
    <property type="match status" value="1"/>
</dbReference>
<accession>A0A1J1HXZ7</accession>
<feature type="region of interest" description="Disordered" evidence="3">
    <location>
        <begin position="191"/>
        <end position="264"/>
    </location>
</feature>
<dbReference type="GO" id="GO:0017158">
    <property type="term" value="P:regulation of calcium ion-dependent exocytosis"/>
    <property type="evidence" value="ECO:0007669"/>
    <property type="project" value="TreeGrafter"/>
</dbReference>
<dbReference type="GO" id="GO:0006887">
    <property type="term" value="P:exocytosis"/>
    <property type="evidence" value="ECO:0007669"/>
    <property type="project" value="TreeGrafter"/>
</dbReference>
<dbReference type="InterPro" id="IPR010911">
    <property type="entry name" value="Rab_BD"/>
</dbReference>
<dbReference type="InterPro" id="IPR001565">
    <property type="entry name" value="Synaptotagmin"/>
</dbReference>
<evidence type="ECO:0000259" key="5">
    <source>
        <dbReference type="PROSITE" id="PS50916"/>
    </source>
</evidence>
<dbReference type="PROSITE" id="PS50004">
    <property type="entry name" value="C2"/>
    <property type="match status" value="2"/>
</dbReference>
<dbReference type="InterPro" id="IPR000008">
    <property type="entry name" value="C2_dom"/>
</dbReference>
<reference evidence="6 7" key="1">
    <citation type="submission" date="2015-04" db="EMBL/GenBank/DDBJ databases">
        <authorList>
            <person name="Syromyatnikov M.Y."/>
            <person name="Popov V.N."/>
        </authorList>
    </citation>
    <scope>NUCLEOTIDE SEQUENCE [LARGE SCALE GENOMIC DNA]</scope>
</reference>
<dbReference type="CDD" id="cd08384">
    <property type="entry name" value="C2B_Rabphilin_Doc2"/>
    <property type="match status" value="1"/>
</dbReference>
<dbReference type="SUPFAM" id="SSF49562">
    <property type="entry name" value="C2 domain (Calcium/lipid-binding domain, CaLB)"/>
    <property type="match status" value="2"/>
</dbReference>
<feature type="domain" description="C2" evidence="4">
    <location>
        <begin position="416"/>
        <end position="534"/>
    </location>
</feature>
<keyword evidence="2" id="KW-0677">Repeat</keyword>
<dbReference type="Gene3D" id="3.30.40.10">
    <property type="entry name" value="Zinc/RING finger domain, C3HC4 (zinc finger)"/>
    <property type="match status" value="1"/>
</dbReference>
<feature type="compositionally biased region" description="Low complexity" evidence="3">
    <location>
        <begin position="207"/>
        <end position="224"/>
    </location>
</feature>